<keyword evidence="2" id="KW-1185">Reference proteome</keyword>
<name>A0AA37BS01_9ARCH</name>
<accession>A0AA37BS01</accession>
<dbReference type="Proteomes" id="UP000632195">
    <property type="component" value="Unassembled WGS sequence"/>
</dbReference>
<protein>
    <submittedName>
        <fullName evidence="1">Uncharacterized protein</fullName>
    </submittedName>
</protein>
<reference evidence="1" key="1">
    <citation type="journal article" date="2014" name="Int. J. Syst. Evol. Microbiol.">
        <title>Complete genome sequence of Corynebacterium casei LMG S-19264T (=DSM 44701T), isolated from a smear-ripened cheese.</title>
        <authorList>
            <consortium name="US DOE Joint Genome Institute (JGI-PGF)"/>
            <person name="Walter F."/>
            <person name="Albersmeier A."/>
            <person name="Kalinowski J."/>
            <person name="Ruckert C."/>
        </authorList>
    </citation>
    <scope>NUCLEOTIDE SEQUENCE</scope>
    <source>
        <strain evidence="1">JCM 13583</strain>
    </source>
</reference>
<organism evidence="1 2">
    <name type="scientific">Thermogymnomonas acidicola</name>
    <dbReference type="NCBI Taxonomy" id="399579"/>
    <lineage>
        <taxon>Archaea</taxon>
        <taxon>Methanobacteriati</taxon>
        <taxon>Thermoplasmatota</taxon>
        <taxon>Thermoplasmata</taxon>
        <taxon>Thermoplasmatales</taxon>
        <taxon>Thermogymnomonas</taxon>
    </lineage>
</organism>
<comment type="caution">
    <text evidence="1">The sequence shown here is derived from an EMBL/GenBank/DDBJ whole genome shotgun (WGS) entry which is preliminary data.</text>
</comment>
<evidence type="ECO:0000313" key="2">
    <source>
        <dbReference type="Proteomes" id="UP000632195"/>
    </source>
</evidence>
<dbReference type="AlphaFoldDB" id="A0AA37BS01"/>
<dbReference type="RefSeq" id="WP_188680890.1">
    <property type="nucleotide sequence ID" value="NZ_BMNY01000001.1"/>
</dbReference>
<proteinExistence type="predicted"/>
<dbReference type="EMBL" id="BMNY01000001">
    <property type="protein sequence ID" value="GGM74406.1"/>
    <property type="molecule type" value="Genomic_DNA"/>
</dbReference>
<sequence length="84" mass="9788">MDLLNRYRRVEGFNVTLHTRYRFNFDGGRTCGFIRVIGGEPGGDEEDYELYMEVLECGLTPEKVDEAEERVVREIREGRIDVSL</sequence>
<reference evidence="1" key="2">
    <citation type="submission" date="2022-09" db="EMBL/GenBank/DDBJ databases">
        <authorList>
            <person name="Sun Q."/>
            <person name="Ohkuma M."/>
        </authorList>
    </citation>
    <scope>NUCLEOTIDE SEQUENCE</scope>
    <source>
        <strain evidence="1">JCM 13583</strain>
    </source>
</reference>
<evidence type="ECO:0000313" key="1">
    <source>
        <dbReference type="EMBL" id="GGM74406.1"/>
    </source>
</evidence>
<gene>
    <name evidence="1" type="ORF">GCM10007108_10420</name>
</gene>